<dbReference type="InterPro" id="IPR001789">
    <property type="entry name" value="Sig_transdc_resp-reg_receiver"/>
</dbReference>
<dbReference type="EMBL" id="BNJG01000001">
    <property type="protein sequence ID" value="GHO52993.1"/>
    <property type="molecule type" value="Genomic_DNA"/>
</dbReference>
<evidence type="ECO:0000256" key="1">
    <source>
        <dbReference type="PROSITE-ProRule" id="PRU00169"/>
    </source>
</evidence>
<dbReference type="PANTHER" id="PTHR43367:SF1">
    <property type="entry name" value="TWO-COMPONENT RESPONSE REGULATOR-LIKE APRR6-RELATED"/>
    <property type="match status" value="1"/>
</dbReference>
<dbReference type="SMART" id="SM01012">
    <property type="entry name" value="ANTAR"/>
    <property type="match status" value="1"/>
</dbReference>
<dbReference type="Gene3D" id="1.10.10.10">
    <property type="entry name" value="Winged helix-like DNA-binding domain superfamily/Winged helix DNA-binding domain"/>
    <property type="match status" value="1"/>
</dbReference>
<name>A0ABQ3UJU3_9CHLR</name>
<dbReference type="PIRSF" id="PIRSF036382">
    <property type="entry name" value="RR_antiterm"/>
    <property type="match status" value="1"/>
</dbReference>
<dbReference type="InterPro" id="IPR005561">
    <property type="entry name" value="ANTAR"/>
</dbReference>
<comment type="caution">
    <text evidence="4">The sequence shown here is derived from an EMBL/GenBank/DDBJ whole genome shotgun (WGS) entry which is preliminary data.</text>
</comment>
<dbReference type="InterPro" id="IPR011006">
    <property type="entry name" value="CheY-like_superfamily"/>
</dbReference>
<dbReference type="Pfam" id="PF00072">
    <property type="entry name" value="Response_reg"/>
    <property type="match status" value="1"/>
</dbReference>
<dbReference type="PROSITE" id="PS50110">
    <property type="entry name" value="RESPONSE_REGULATORY"/>
    <property type="match status" value="1"/>
</dbReference>
<evidence type="ECO:0000313" key="5">
    <source>
        <dbReference type="Proteomes" id="UP000654345"/>
    </source>
</evidence>
<organism evidence="4 5">
    <name type="scientific">Ktedonobacter robiniae</name>
    <dbReference type="NCBI Taxonomy" id="2778365"/>
    <lineage>
        <taxon>Bacteria</taxon>
        <taxon>Bacillati</taxon>
        <taxon>Chloroflexota</taxon>
        <taxon>Ktedonobacteria</taxon>
        <taxon>Ktedonobacterales</taxon>
        <taxon>Ktedonobacteraceae</taxon>
        <taxon>Ktedonobacter</taxon>
    </lineage>
</organism>
<gene>
    <name evidence="4" type="ORF">KSB_14680</name>
</gene>
<dbReference type="PANTHER" id="PTHR43367">
    <property type="match status" value="1"/>
</dbReference>
<dbReference type="Pfam" id="PF03861">
    <property type="entry name" value="ANTAR"/>
    <property type="match status" value="1"/>
</dbReference>
<dbReference type="Gene3D" id="3.40.50.2300">
    <property type="match status" value="1"/>
</dbReference>
<reference evidence="4 5" key="1">
    <citation type="journal article" date="2021" name="Int. J. Syst. Evol. Microbiol.">
        <title>Reticulibacter mediterranei gen. nov., sp. nov., within the new family Reticulibacteraceae fam. nov., and Ktedonospora formicarum gen. nov., sp. nov., Ktedonobacter robiniae sp. nov., Dictyobacter formicarum sp. nov. and Dictyobacter arantiisoli sp. nov., belonging to the class Ktedonobacteria.</title>
        <authorList>
            <person name="Yabe S."/>
            <person name="Zheng Y."/>
            <person name="Wang C.M."/>
            <person name="Sakai Y."/>
            <person name="Abe K."/>
            <person name="Yokota A."/>
            <person name="Donadio S."/>
            <person name="Cavaletti L."/>
            <person name="Monciardini P."/>
        </authorList>
    </citation>
    <scope>NUCLEOTIDE SEQUENCE [LARGE SCALE GENOMIC DNA]</scope>
    <source>
        <strain evidence="4 5">SOSP1-30</strain>
    </source>
</reference>
<sequence length="205" mass="23049">MYFYGGRDQGFEVTRMPTRIIIADDEAIQRMDLKDVLTKQGYLVIGEAGDGLSAVNLARELRPDLVIMDIRMPDMDGIAAAETLTQEKLAPVLLLTAFGDQPLVERAKEAGVVNYIVKPLRESEVTPAIEVALARYNEFRAMEEKARSLSETLETRKIVERAKGLLMEKQGLSEQEAFRKIQKASMNNRKSMREVAEAILLTNEM</sequence>
<dbReference type="InterPro" id="IPR008327">
    <property type="entry name" value="Sig_transdc_resp-reg_antiterm"/>
</dbReference>
<dbReference type="SUPFAM" id="SSF52172">
    <property type="entry name" value="CheY-like"/>
    <property type="match status" value="1"/>
</dbReference>
<feature type="modified residue" description="4-aspartylphosphate" evidence="1">
    <location>
        <position position="69"/>
    </location>
</feature>
<evidence type="ECO:0000259" key="3">
    <source>
        <dbReference type="PROSITE" id="PS50921"/>
    </source>
</evidence>
<evidence type="ECO:0000259" key="2">
    <source>
        <dbReference type="PROSITE" id="PS50110"/>
    </source>
</evidence>
<protein>
    <submittedName>
        <fullName evidence="4">Fis family transcriptional regulator</fullName>
    </submittedName>
</protein>
<keyword evidence="1" id="KW-0597">Phosphoprotein</keyword>
<keyword evidence="5" id="KW-1185">Reference proteome</keyword>
<dbReference type="PROSITE" id="PS50921">
    <property type="entry name" value="ANTAR"/>
    <property type="match status" value="1"/>
</dbReference>
<dbReference type="InterPro" id="IPR036388">
    <property type="entry name" value="WH-like_DNA-bd_sf"/>
</dbReference>
<feature type="domain" description="ANTAR" evidence="3">
    <location>
        <begin position="139"/>
        <end position="200"/>
    </location>
</feature>
<dbReference type="SMART" id="SM00448">
    <property type="entry name" value="REC"/>
    <property type="match status" value="1"/>
</dbReference>
<proteinExistence type="predicted"/>
<feature type="domain" description="Response regulatory" evidence="2">
    <location>
        <begin position="19"/>
        <end position="133"/>
    </location>
</feature>
<dbReference type="Proteomes" id="UP000654345">
    <property type="component" value="Unassembled WGS sequence"/>
</dbReference>
<accession>A0ABQ3UJU3</accession>
<evidence type="ECO:0000313" key="4">
    <source>
        <dbReference type="EMBL" id="GHO52993.1"/>
    </source>
</evidence>